<dbReference type="AlphaFoldDB" id="A0A8S9PXR6"/>
<accession>A0A8S9PXR6</accession>
<comment type="caution">
    <text evidence="1">The sequence shown here is derived from an EMBL/GenBank/DDBJ whole genome shotgun (WGS) entry which is preliminary data.</text>
</comment>
<reference evidence="1" key="1">
    <citation type="submission" date="2019-12" db="EMBL/GenBank/DDBJ databases">
        <title>Genome sequencing and annotation of Brassica cretica.</title>
        <authorList>
            <person name="Studholme D.J."/>
            <person name="Sarris P."/>
        </authorList>
    </citation>
    <scope>NUCLEOTIDE SEQUENCE</scope>
    <source>
        <strain evidence="1">PFS-109/04</strain>
        <tissue evidence="1">Leaf</tissue>
    </source>
</reference>
<proteinExistence type="predicted"/>
<evidence type="ECO:0000313" key="2">
    <source>
        <dbReference type="Proteomes" id="UP000712600"/>
    </source>
</evidence>
<sequence>MCERNQNFVISSLSLPSTVHLCNSGDRRVVPPLAPPPIGGGLWFVELVSGHDLHGGRVASWLGQPPVHGGPLSSRASDSFVLVWVGKPDGLVASWSWRWFWS</sequence>
<dbReference type="Proteomes" id="UP000712600">
    <property type="component" value="Unassembled WGS sequence"/>
</dbReference>
<protein>
    <submittedName>
        <fullName evidence="1">Uncharacterized protein</fullName>
    </submittedName>
</protein>
<dbReference type="EMBL" id="QGKX02001347">
    <property type="protein sequence ID" value="KAF3526845.1"/>
    <property type="molecule type" value="Genomic_DNA"/>
</dbReference>
<evidence type="ECO:0000313" key="1">
    <source>
        <dbReference type="EMBL" id="KAF3526845.1"/>
    </source>
</evidence>
<gene>
    <name evidence="1" type="ORF">F2Q69_00051208</name>
</gene>
<organism evidence="1 2">
    <name type="scientific">Brassica cretica</name>
    <name type="common">Mustard</name>
    <dbReference type="NCBI Taxonomy" id="69181"/>
    <lineage>
        <taxon>Eukaryota</taxon>
        <taxon>Viridiplantae</taxon>
        <taxon>Streptophyta</taxon>
        <taxon>Embryophyta</taxon>
        <taxon>Tracheophyta</taxon>
        <taxon>Spermatophyta</taxon>
        <taxon>Magnoliopsida</taxon>
        <taxon>eudicotyledons</taxon>
        <taxon>Gunneridae</taxon>
        <taxon>Pentapetalae</taxon>
        <taxon>rosids</taxon>
        <taxon>malvids</taxon>
        <taxon>Brassicales</taxon>
        <taxon>Brassicaceae</taxon>
        <taxon>Brassiceae</taxon>
        <taxon>Brassica</taxon>
    </lineage>
</organism>
<name>A0A8S9PXR6_BRACR</name>